<evidence type="ECO:0000256" key="11">
    <source>
        <dbReference type="ARBA" id="ARBA00023163"/>
    </source>
</evidence>
<evidence type="ECO:0000256" key="7">
    <source>
        <dbReference type="ARBA" id="ARBA00022771"/>
    </source>
</evidence>
<dbReference type="Pfam" id="PF08275">
    <property type="entry name" value="DNAG_N"/>
    <property type="match status" value="1"/>
</dbReference>
<keyword evidence="1 12" id="KW-0240">DNA-directed RNA polymerase</keyword>
<keyword evidence="7 12" id="KW-0863">Zinc-finger</keyword>
<feature type="domain" description="Toprim" evidence="15">
    <location>
        <begin position="264"/>
        <end position="348"/>
    </location>
</feature>
<feature type="zinc finger region" description="CHC2-type" evidence="12 14">
    <location>
        <begin position="38"/>
        <end position="62"/>
    </location>
</feature>
<comment type="domain">
    <text evidence="12">Contains an N-terminal zinc-binding domain, a central core domain that contains the primase activity, and a C-terminal DnaB-binding domain.</text>
</comment>
<evidence type="ECO:0000256" key="14">
    <source>
        <dbReference type="PIRSR" id="PIRSR002811-1"/>
    </source>
</evidence>
<dbReference type="PIRSF" id="PIRSF002811">
    <property type="entry name" value="DnaG"/>
    <property type="match status" value="1"/>
</dbReference>
<evidence type="ECO:0000256" key="8">
    <source>
        <dbReference type="ARBA" id="ARBA00022833"/>
    </source>
</evidence>
<dbReference type="InterPro" id="IPR006171">
    <property type="entry name" value="TOPRIM_dom"/>
</dbReference>
<dbReference type="PATRIC" id="fig|1423739.3.peg.1325"/>
<reference evidence="16 17" key="1">
    <citation type="journal article" date="2015" name="Genome Announc.">
        <title>Expanding the biotechnology potential of lactobacilli through comparative genomics of 213 strains and associated genera.</title>
        <authorList>
            <person name="Sun Z."/>
            <person name="Harris H.M."/>
            <person name="McCann A."/>
            <person name="Guo C."/>
            <person name="Argimon S."/>
            <person name="Zhang W."/>
            <person name="Yang X."/>
            <person name="Jeffery I.B."/>
            <person name="Cooney J.C."/>
            <person name="Kagawa T.F."/>
            <person name="Liu W."/>
            <person name="Song Y."/>
            <person name="Salvetti E."/>
            <person name="Wrobel A."/>
            <person name="Rasinkangas P."/>
            <person name="Parkhill J."/>
            <person name="Rea M.C."/>
            <person name="O'Sullivan O."/>
            <person name="Ritari J."/>
            <person name="Douillard F.P."/>
            <person name="Paul Ross R."/>
            <person name="Yang R."/>
            <person name="Briner A.E."/>
            <person name="Felis G.E."/>
            <person name="de Vos W.M."/>
            <person name="Barrangou R."/>
            <person name="Klaenhammer T.R."/>
            <person name="Caufield P.W."/>
            <person name="Cui Y."/>
            <person name="Zhang H."/>
            <person name="O'Toole P.W."/>
        </authorList>
    </citation>
    <scope>NUCLEOTIDE SEQUENCE [LARGE SCALE GENOMIC DNA]</scope>
    <source>
        <strain evidence="16 17">DSM 14421</strain>
    </source>
</reference>
<dbReference type="Proteomes" id="UP000052013">
    <property type="component" value="Unassembled WGS sequence"/>
</dbReference>
<keyword evidence="2 12" id="KW-0639">Primosome</keyword>
<dbReference type="GO" id="GO:0000428">
    <property type="term" value="C:DNA-directed RNA polymerase complex"/>
    <property type="evidence" value="ECO:0007669"/>
    <property type="project" value="UniProtKB-KW"/>
</dbReference>
<dbReference type="InterPro" id="IPR037068">
    <property type="entry name" value="DNA_primase_core_N_sf"/>
</dbReference>
<dbReference type="GO" id="GO:0008270">
    <property type="term" value="F:zinc ion binding"/>
    <property type="evidence" value="ECO:0007669"/>
    <property type="project" value="UniProtKB-UniRule"/>
</dbReference>
<evidence type="ECO:0000256" key="1">
    <source>
        <dbReference type="ARBA" id="ARBA00022478"/>
    </source>
</evidence>
<dbReference type="FunFam" id="3.90.580.10:FF:000001">
    <property type="entry name" value="DNA primase"/>
    <property type="match status" value="1"/>
</dbReference>
<keyword evidence="5 12" id="KW-0235">DNA replication</keyword>
<dbReference type="GO" id="GO:0005737">
    <property type="term" value="C:cytoplasm"/>
    <property type="evidence" value="ECO:0007669"/>
    <property type="project" value="TreeGrafter"/>
</dbReference>
<accession>A0A0R1S6Y1</accession>
<comment type="cofactor">
    <cofactor evidence="12 13 14">
        <name>Zn(2+)</name>
        <dbReference type="ChEBI" id="CHEBI:29105"/>
    </cofactor>
    <text evidence="12 13 14">Binds 1 zinc ion per monomer.</text>
</comment>
<sequence length="609" mass="69897">MKIPEDVIEQIRSQVNIVDVVSQFVQLKQSGKNLFGLCPFHEERTPSFSVSEEKQIFHCFSCGRGGNVFKFIMELENLSFPESVKRVAQLENIDVDDRYFNDTEPGSQNSAANEKVKQLIDLHEQSVKLYHHILTNTKMGQPALDYLHNRGVTDEIIDTYQLGYAPGQRLLKPFFDQRKIDYQLLRKSGLFSEDQEGNLRDRFIDRVMYPIRTSSGQTIAFSGRLLTTNSDLPKYLNSPETEIFNKRKILFNLDLARSNIRSDQPAILFEGFMDVITAFQAGIKSGIASMGTSLTEQQIYDIKRITHHVIICYDGDTPGQKAIKRAIDAFGESSKLDIKIVTVPDGMDPDEFIRKKGGPAFQELIKHALAPIEFELNYLKKQYNLDSEVDQSHYITEAIKLISGLDSSISRDLYLNRLADEFSVDKQVLIQQLAPLTKRVPVHPSQHQTSYHQSIPVEHPTKHMTLVQRTEMQLLNRMLHNHDVWIKVRGVQGFAFVDEPFQMLYLLAEGYFSKFADYHVATFSNMITESSLQSLLVDIEMLELPEQSTDEEVDNYLTILMRRVPVETKLKKKLAELKQAAKIGDVDKQRQLTIEIVKLEQEKRMKQKV</sequence>
<dbReference type="SUPFAM" id="SSF56731">
    <property type="entry name" value="DNA primase core"/>
    <property type="match status" value="1"/>
</dbReference>
<dbReference type="GO" id="GO:0003677">
    <property type="term" value="F:DNA binding"/>
    <property type="evidence" value="ECO:0007669"/>
    <property type="project" value="UniProtKB-KW"/>
</dbReference>
<dbReference type="Pfam" id="PF10410">
    <property type="entry name" value="DnaB_bind"/>
    <property type="match status" value="1"/>
</dbReference>
<dbReference type="InterPro" id="IPR034151">
    <property type="entry name" value="TOPRIM_DnaG_bac"/>
</dbReference>
<keyword evidence="11 12" id="KW-0804">Transcription</keyword>
<evidence type="ECO:0000259" key="15">
    <source>
        <dbReference type="PROSITE" id="PS50880"/>
    </source>
</evidence>
<dbReference type="InterPro" id="IPR002694">
    <property type="entry name" value="Znf_CHC2"/>
</dbReference>
<dbReference type="PROSITE" id="PS50880">
    <property type="entry name" value="TOPRIM"/>
    <property type="match status" value="1"/>
</dbReference>
<comment type="caution">
    <text evidence="16">The sequence shown here is derived from an EMBL/GenBank/DDBJ whole genome shotgun (WGS) entry which is preliminary data.</text>
</comment>
<comment type="similarity">
    <text evidence="12 13">Belongs to the DnaG primase family.</text>
</comment>
<evidence type="ECO:0000313" key="16">
    <source>
        <dbReference type="EMBL" id="KRL64254.1"/>
    </source>
</evidence>
<evidence type="ECO:0000256" key="13">
    <source>
        <dbReference type="PIRNR" id="PIRNR002811"/>
    </source>
</evidence>
<dbReference type="GO" id="GO:0003899">
    <property type="term" value="F:DNA-directed RNA polymerase activity"/>
    <property type="evidence" value="ECO:0007669"/>
    <property type="project" value="UniProtKB-UniRule"/>
</dbReference>
<dbReference type="PANTHER" id="PTHR30313:SF2">
    <property type="entry name" value="DNA PRIMASE"/>
    <property type="match status" value="1"/>
</dbReference>
<dbReference type="SUPFAM" id="SSF57783">
    <property type="entry name" value="Zinc beta-ribbon"/>
    <property type="match status" value="1"/>
</dbReference>
<keyword evidence="10 12" id="KW-0238">DNA-binding</keyword>
<dbReference type="InterPro" id="IPR036977">
    <property type="entry name" value="DNA_primase_Znf_CHC2"/>
</dbReference>
<dbReference type="Gene3D" id="3.40.1360.10">
    <property type="match status" value="1"/>
</dbReference>
<dbReference type="GO" id="GO:0006269">
    <property type="term" value="P:DNA replication, synthesis of primer"/>
    <property type="evidence" value="ECO:0007669"/>
    <property type="project" value="UniProtKB-UniRule"/>
</dbReference>
<evidence type="ECO:0000256" key="5">
    <source>
        <dbReference type="ARBA" id="ARBA00022705"/>
    </source>
</evidence>
<dbReference type="NCBIfam" id="TIGR01391">
    <property type="entry name" value="dnaG"/>
    <property type="match status" value="1"/>
</dbReference>
<dbReference type="InterPro" id="IPR013264">
    <property type="entry name" value="DNAG_N"/>
</dbReference>
<proteinExistence type="inferred from homology"/>
<keyword evidence="6 12" id="KW-0479">Metal-binding</keyword>
<evidence type="ECO:0000256" key="3">
    <source>
        <dbReference type="ARBA" id="ARBA00022679"/>
    </source>
</evidence>
<dbReference type="Gene3D" id="3.90.580.10">
    <property type="entry name" value="Zinc finger, CHC2-type domain"/>
    <property type="match status" value="1"/>
</dbReference>
<dbReference type="EMBL" id="AZEY01000093">
    <property type="protein sequence ID" value="KRL64254.1"/>
    <property type="molecule type" value="Genomic_DNA"/>
</dbReference>
<dbReference type="CDD" id="cd03364">
    <property type="entry name" value="TOPRIM_DnaG_primases"/>
    <property type="match status" value="1"/>
</dbReference>
<dbReference type="STRING" id="1423739.FC85_GL001269"/>
<evidence type="ECO:0000256" key="12">
    <source>
        <dbReference type="HAMAP-Rule" id="MF_00974"/>
    </source>
</evidence>
<dbReference type="AlphaFoldDB" id="A0A0R1S6Y1"/>
<dbReference type="InterPro" id="IPR030846">
    <property type="entry name" value="DnaG_bac"/>
</dbReference>
<dbReference type="SMART" id="SM00493">
    <property type="entry name" value="TOPRIM"/>
    <property type="match status" value="1"/>
</dbReference>
<dbReference type="PANTHER" id="PTHR30313">
    <property type="entry name" value="DNA PRIMASE"/>
    <property type="match status" value="1"/>
</dbReference>
<evidence type="ECO:0000256" key="2">
    <source>
        <dbReference type="ARBA" id="ARBA00022515"/>
    </source>
</evidence>
<evidence type="ECO:0000313" key="17">
    <source>
        <dbReference type="Proteomes" id="UP000052013"/>
    </source>
</evidence>
<protein>
    <recommendedName>
        <fullName evidence="12 13">DNA primase</fullName>
        <ecNumber evidence="12">2.7.7.101</ecNumber>
    </recommendedName>
</protein>
<keyword evidence="9" id="KW-0460">Magnesium</keyword>
<gene>
    <name evidence="12" type="primary">dnaG</name>
    <name evidence="16" type="ORF">FC85_GL001269</name>
</gene>
<evidence type="ECO:0000256" key="4">
    <source>
        <dbReference type="ARBA" id="ARBA00022695"/>
    </source>
</evidence>
<evidence type="ECO:0000256" key="6">
    <source>
        <dbReference type="ARBA" id="ARBA00022723"/>
    </source>
</evidence>
<dbReference type="Gene3D" id="1.10.860.10">
    <property type="entry name" value="DNAb Helicase, Chain A"/>
    <property type="match status" value="1"/>
</dbReference>
<organism evidence="16 17">
    <name type="scientific">Lentilactobacillus diolivorans DSM 14421</name>
    <dbReference type="NCBI Taxonomy" id="1423739"/>
    <lineage>
        <taxon>Bacteria</taxon>
        <taxon>Bacillati</taxon>
        <taxon>Bacillota</taxon>
        <taxon>Bacilli</taxon>
        <taxon>Lactobacillales</taxon>
        <taxon>Lactobacillaceae</taxon>
        <taxon>Lentilactobacillus</taxon>
    </lineage>
</organism>
<dbReference type="InterPro" id="IPR019475">
    <property type="entry name" value="DNA_primase_DnaB-bd"/>
</dbReference>
<keyword evidence="3 12" id="KW-0808">Transferase</keyword>
<dbReference type="HAMAP" id="MF_00974">
    <property type="entry name" value="DNA_primase_DnaG"/>
    <property type="match status" value="1"/>
</dbReference>
<evidence type="ECO:0000256" key="10">
    <source>
        <dbReference type="ARBA" id="ARBA00023125"/>
    </source>
</evidence>
<name>A0A0R1S6Y1_9LACO</name>
<dbReference type="GO" id="GO:1990077">
    <property type="term" value="C:primosome complex"/>
    <property type="evidence" value="ECO:0007669"/>
    <property type="project" value="UniProtKB-KW"/>
</dbReference>
<comment type="function">
    <text evidence="12 13">RNA polymerase that catalyzes the synthesis of short RNA molecules used as primers for DNA polymerase during DNA replication.</text>
</comment>
<dbReference type="Pfam" id="PF13155">
    <property type="entry name" value="Toprim_2"/>
    <property type="match status" value="1"/>
</dbReference>
<comment type="subunit">
    <text evidence="12">Monomer. Interacts with DnaB.</text>
</comment>
<dbReference type="InterPro" id="IPR050219">
    <property type="entry name" value="DnaG_primase"/>
</dbReference>
<dbReference type="RefSeq" id="WP_057865709.1">
    <property type="nucleotide sequence ID" value="NZ_AZEY01000093.1"/>
</dbReference>
<keyword evidence="4 12" id="KW-0548">Nucleotidyltransferase</keyword>
<comment type="catalytic activity">
    <reaction evidence="12">
        <text>ssDNA + n NTP = ssDNA/pppN(pN)n-1 hybrid + (n-1) diphosphate.</text>
        <dbReference type="EC" id="2.7.7.101"/>
    </reaction>
</comment>
<dbReference type="SMART" id="SM00400">
    <property type="entry name" value="ZnF_CHCC"/>
    <property type="match status" value="1"/>
</dbReference>
<evidence type="ECO:0000256" key="9">
    <source>
        <dbReference type="ARBA" id="ARBA00022842"/>
    </source>
</evidence>
<dbReference type="Gene3D" id="3.90.980.10">
    <property type="entry name" value="DNA primase, catalytic core, N-terminal domain"/>
    <property type="match status" value="1"/>
</dbReference>
<dbReference type="InterPro" id="IPR016136">
    <property type="entry name" value="DNA_helicase_N/primase_C"/>
</dbReference>
<dbReference type="InterPro" id="IPR006295">
    <property type="entry name" value="DNA_primase_DnaG"/>
</dbReference>
<keyword evidence="8 12" id="KW-0862">Zinc</keyword>
<dbReference type="Pfam" id="PF01807">
    <property type="entry name" value="Zn_ribbon_DnaG"/>
    <property type="match status" value="1"/>
</dbReference>
<dbReference type="EC" id="2.7.7.101" evidence="12"/>